<organism evidence="3 4">
    <name type="scientific">Methylomonas rapida</name>
    <dbReference type="NCBI Taxonomy" id="2963939"/>
    <lineage>
        <taxon>Bacteria</taxon>
        <taxon>Pseudomonadati</taxon>
        <taxon>Pseudomonadota</taxon>
        <taxon>Gammaproteobacteria</taxon>
        <taxon>Methylococcales</taxon>
        <taxon>Methylococcaceae</taxon>
        <taxon>Methylomonas</taxon>
    </lineage>
</organism>
<keyword evidence="4" id="KW-1185">Reference proteome</keyword>
<dbReference type="Pfam" id="PF00589">
    <property type="entry name" value="Phage_integrase"/>
    <property type="match status" value="1"/>
</dbReference>
<dbReference type="InterPro" id="IPR011010">
    <property type="entry name" value="DNA_brk_join_enz"/>
</dbReference>
<name>A0ABY7GRC7_9GAMM</name>
<sequence>MKAFRNAIDRAQVTLPRGQSSHVLRHTFASHFMMNGGNILTLQKILGHHSLDMTIRYAHLAPEHPEEAKTLSPYASLNKV</sequence>
<evidence type="ECO:0000259" key="2">
    <source>
        <dbReference type="PROSITE" id="PS51898"/>
    </source>
</evidence>
<feature type="domain" description="Tyr recombinase" evidence="2">
    <location>
        <begin position="1"/>
        <end position="70"/>
    </location>
</feature>
<gene>
    <name evidence="3" type="ORF">NM686_019120</name>
</gene>
<proteinExistence type="predicted"/>
<keyword evidence="1" id="KW-0233">DNA recombination</keyword>
<accession>A0ABY7GRC7</accession>
<evidence type="ECO:0000313" key="4">
    <source>
        <dbReference type="Proteomes" id="UP001162780"/>
    </source>
</evidence>
<dbReference type="Proteomes" id="UP001162780">
    <property type="component" value="Chromosome"/>
</dbReference>
<dbReference type="InterPro" id="IPR013762">
    <property type="entry name" value="Integrase-like_cat_sf"/>
</dbReference>
<dbReference type="Gene3D" id="1.10.443.10">
    <property type="entry name" value="Intergrase catalytic core"/>
    <property type="match status" value="1"/>
</dbReference>
<protein>
    <submittedName>
        <fullName evidence="3">Tyrosine-type recombinase/integrase</fullName>
    </submittedName>
</protein>
<reference evidence="3" key="1">
    <citation type="submission" date="2022-11" db="EMBL/GenBank/DDBJ databases">
        <title>Methylomonas rapida sp. nov., Carotenoid-Producing Obligate Methanotrophs with High Growth Characteristics and Biotechnological Potential.</title>
        <authorList>
            <person name="Tikhonova E.N."/>
            <person name="Suleimanov R.Z."/>
            <person name="Miroshnikov K."/>
            <person name="Oshkin I.Y."/>
            <person name="Belova S.E."/>
            <person name="Danilova O.V."/>
            <person name="Ashikhmin A."/>
            <person name="Konopkin A."/>
            <person name="But S.Y."/>
            <person name="Khmelenina V.N."/>
            <person name="Kuznetsov N."/>
            <person name="Pimenov N.V."/>
            <person name="Dedysh S.N."/>
        </authorList>
    </citation>
    <scope>NUCLEOTIDE SEQUENCE</scope>
    <source>
        <strain evidence="3">MP1</strain>
    </source>
</reference>
<dbReference type="InterPro" id="IPR002104">
    <property type="entry name" value="Integrase_catalytic"/>
</dbReference>
<dbReference type="EMBL" id="CP113517">
    <property type="protein sequence ID" value="WAR47095.1"/>
    <property type="molecule type" value="Genomic_DNA"/>
</dbReference>
<dbReference type="SUPFAM" id="SSF56349">
    <property type="entry name" value="DNA breaking-rejoining enzymes"/>
    <property type="match status" value="1"/>
</dbReference>
<evidence type="ECO:0000256" key="1">
    <source>
        <dbReference type="ARBA" id="ARBA00023172"/>
    </source>
</evidence>
<dbReference type="PROSITE" id="PS51898">
    <property type="entry name" value="TYR_RECOMBINASE"/>
    <property type="match status" value="1"/>
</dbReference>
<evidence type="ECO:0000313" key="3">
    <source>
        <dbReference type="EMBL" id="WAR47095.1"/>
    </source>
</evidence>